<dbReference type="RefSeq" id="WP_219536616.1">
    <property type="nucleotide sequence ID" value="NZ_JAHKRM010000031.1"/>
</dbReference>
<name>A0ABW4GWV2_9ACTN</name>
<reference evidence="2" key="1">
    <citation type="journal article" date="2019" name="Int. J. Syst. Evol. Microbiol.">
        <title>The Global Catalogue of Microorganisms (GCM) 10K type strain sequencing project: providing services to taxonomists for standard genome sequencing and annotation.</title>
        <authorList>
            <consortium name="The Broad Institute Genomics Platform"/>
            <consortium name="The Broad Institute Genome Sequencing Center for Infectious Disease"/>
            <person name="Wu L."/>
            <person name="Ma J."/>
        </authorList>
    </citation>
    <scope>NUCLEOTIDE SEQUENCE [LARGE SCALE GENOMIC DNA]</scope>
    <source>
        <strain evidence="2">CGMCC 1.15399</strain>
    </source>
</reference>
<accession>A0ABW4GWV2</accession>
<proteinExistence type="predicted"/>
<dbReference type="EMBL" id="JBHUCM010000070">
    <property type="protein sequence ID" value="MFD1546977.1"/>
    <property type="molecule type" value="Genomic_DNA"/>
</dbReference>
<protein>
    <submittedName>
        <fullName evidence="1">Uncharacterized protein</fullName>
    </submittedName>
</protein>
<organism evidence="1 2">
    <name type="scientific">Nonomuraea guangzhouensis</name>
    <dbReference type="NCBI Taxonomy" id="1291555"/>
    <lineage>
        <taxon>Bacteria</taxon>
        <taxon>Bacillati</taxon>
        <taxon>Actinomycetota</taxon>
        <taxon>Actinomycetes</taxon>
        <taxon>Streptosporangiales</taxon>
        <taxon>Streptosporangiaceae</taxon>
        <taxon>Nonomuraea</taxon>
    </lineage>
</organism>
<comment type="caution">
    <text evidence="1">The sequence shown here is derived from an EMBL/GenBank/DDBJ whole genome shotgun (WGS) entry which is preliminary data.</text>
</comment>
<keyword evidence="2" id="KW-1185">Reference proteome</keyword>
<dbReference type="Proteomes" id="UP001597097">
    <property type="component" value="Unassembled WGS sequence"/>
</dbReference>
<sequence>MAAEIEHHENGDYRWNVITTNNPSQGMPERAALIDAGDLADLMERVEKAQVAAARERKINYELRQEITRLRINAEKDVCSGCMQREEARDRALESARQTGVKYESAKQRWYEAKDHAEDLEHVIARVENLRDKWLAWPVGDMHHAAGLMLAKYLSDEPPALDDTAGTENG</sequence>
<evidence type="ECO:0000313" key="2">
    <source>
        <dbReference type="Proteomes" id="UP001597097"/>
    </source>
</evidence>
<gene>
    <name evidence="1" type="ORF">ACFSJ0_58765</name>
</gene>
<evidence type="ECO:0000313" key="1">
    <source>
        <dbReference type="EMBL" id="MFD1546977.1"/>
    </source>
</evidence>